<dbReference type="GO" id="GO:0006508">
    <property type="term" value="P:proteolysis"/>
    <property type="evidence" value="ECO:0007669"/>
    <property type="project" value="UniProtKB-KW"/>
</dbReference>
<dbReference type="InterPro" id="IPR051048">
    <property type="entry name" value="Peptidase_S8/S53_subtilisin"/>
</dbReference>
<dbReference type="OrthoDB" id="10256524at2759"/>
<evidence type="ECO:0000256" key="5">
    <source>
        <dbReference type="PROSITE-ProRule" id="PRU01240"/>
    </source>
</evidence>
<name>A0A8T1VS86_9STRA</name>
<gene>
    <name evidence="7" type="ORF">PHYBOEH_010091</name>
</gene>
<dbReference type="PROSITE" id="PS51892">
    <property type="entry name" value="SUBTILASE"/>
    <property type="match status" value="1"/>
</dbReference>
<feature type="active site" description="Charge relay system" evidence="5">
    <location>
        <position position="412"/>
    </location>
</feature>
<keyword evidence="2 5" id="KW-0645">Protease</keyword>
<dbReference type="PROSITE" id="PS00137">
    <property type="entry name" value="SUBTILASE_HIS"/>
    <property type="match status" value="1"/>
</dbReference>
<evidence type="ECO:0000256" key="3">
    <source>
        <dbReference type="ARBA" id="ARBA00022801"/>
    </source>
</evidence>
<dbReference type="InterPro" id="IPR023828">
    <property type="entry name" value="Peptidase_S8_Ser-AS"/>
</dbReference>
<evidence type="ECO:0000256" key="2">
    <source>
        <dbReference type="ARBA" id="ARBA00022670"/>
    </source>
</evidence>
<evidence type="ECO:0000259" key="6">
    <source>
        <dbReference type="PROSITE" id="PS50835"/>
    </source>
</evidence>
<organism evidence="7 8">
    <name type="scientific">Phytophthora boehmeriae</name>
    <dbReference type="NCBI Taxonomy" id="109152"/>
    <lineage>
        <taxon>Eukaryota</taxon>
        <taxon>Sar</taxon>
        <taxon>Stramenopiles</taxon>
        <taxon>Oomycota</taxon>
        <taxon>Peronosporomycetes</taxon>
        <taxon>Peronosporales</taxon>
        <taxon>Peronosporaceae</taxon>
        <taxon>Phytophthora</taxon>
    </lineage>
</organism>
<keyword evidence="3 5" id="KW-0378">Hydrolase</keyword>
<dbReference type="Proteomes" id="UP000693981">
    <property type="component" value="Unassembled WGS sequence"/>
</dbReference>
<dbReference type="PANTHER" id="PTHR43399:SF4">
    <property type="entry name" value="CELL WALL-ASSOCIATED PROTEASE"/>
    <property type="match status" value="1"/>
</dbReference>
<dbReference type="InterPro" id="IPR034058">
    <property type="entry name" value="TagA/B/C/D_pept_dom"/>
</dbReference>
<accession>A0A8T1VS86</accession>
<dbReference type="PROSITE" id="PS50835">
    <property type="entry name" value="IG_LIKE"/>
    <property type="match status" value="1"/>
</dbReference>
<dbReference type="PANTHER" id="PTHR43399">
    <property type="entry name" value="SUBTILISIN-RELATED"/>
    <property type="match status" value="1"/>
</dbReference>
<dbReference type="Pfam" id="PF00082">
    <property type="entry name" value="Peptidase_S8"/>
    <property type="match status" value="1"/>
</dbReference>
<feature type="domain" description="Ig-like" evidence="6">
    <location>
        <begin position="628"/>
        <end position="738"/>
    </location>
</feature>
<dbReference type="InterPro" id="IPR007110">
    <property type="entry name" value="Ig-like_dom"/>
</dbReference>
<dbReference type="CDD" id="cd04842">
    <property type="entry name" value="Peptidases_S8_Kp43_protease"/>
    <property type="match status" value="1"/>
</dbReference>
<dbReference type="InterPro" id="IPR022398">
    <property type="entry name" value="Peptidase_S8_His-AS"/>
</dbReference>
<dbReference type="PROSITE" id="PS00138">
    <property type="entry name" value="SUBTILASE_SER"/>
    <property type="match status" value="1"/>
</dbReference>
<evidence type="ECO:0000313" key="7">
    <source>
        <dbReference type="EMBL" id="KAG7383088.1"/>
    </source>
</evidence>
<proteinExistence type="inferred from homology"/>
<sequence length="952" mass="101978">MRGLLLALASTAAASVVDNRGLEFVSQDAFCSFHCSSAHVAHNYRHLEAQSECLPRNCARFLQRKLRPTFGFNDTKDAQASVVGDVHAASDDKQVTTVNVVSCSSVTDVTLSIGDPETDEFANFYSAFSMAYDEMLTGDNATYDACQLHFLQKELLANYSTEVDDDDTDVMEIKPTLVKLNTTSDELECLKEIKKIWPATSESHTPFLTRSDQDGTTVMMVHVNAGVGDDILDLECVESVTILPAILKLMPFARSTVALAKDSTKKKEGPALEIRLAKVVNTAQILKKLSATITKATGIKNLLSLQSSTAEKGGVLLQAALDDYDTWTKALAIVLDEEAVEWVDLQQVVTTGALQTPVLEQRLLRQGFVEEVEVETQHTSRRLDDYIQDLVGVNIMQEHNITGNSIVVGITDTGLYIDHDQFDQTSRDMYDDEDMSARKVVYYQTFANDVDEAAGVTCGHGTHVSGILAGSSYSKKNKDLGIASSARIAFMDIGKQESTCAGTSGCDVSLETPGEVTNLMKAQVATGAKIFSFSWGTGANDYNTQTQQVDEYVHDNPEILIVVAAGNSGEKGSYSISSPSGAKNVISVGASLNAAASFSSTPCQSVLNENTVASFSSIGPTLDGRQKPDLVAPGMMITSSQSEKPGSTTKSTSLCSLQGTSQATPVIAGMAVLIYEWLRDGWWKNGELDPTYGMTYIPASLIKALLLHSGESLSRRLIEPTSGVTSCVALEASAESLTAYPDFNQGYGKPTMLNLVSFLDGSTNTSSSSSSSSNTIYFFPNSSAGSEPSVLEGSEVTFHFMLTASVNLRVTLVWTDPAGSVGSKATLQNDLDLTLKVPNTTAVFYPLSGNGSRDAVNNVEMVEVSYDDVLEVVTKAGMVADDGFIYVQAVVSGYSVKAGENATTTGQKFSIVASSTPASTSLSSGNGDGASFWQPWMTIGTIVIYLLIECKD</sequence>
<dbReference type="AlphaFoldDB" id="A0A8T1VS86"/>
<comment type="caution">
    <text evidence="7">The sequence shown here is derived from an EMBL/GenBank/DDBJ whole genome shotgun (WGS) entry which is preliminary data.</text>
</comment>
<dbReference type="GO" id="GO:0004252">
    <property type="term" value="F:serine-type endopeptidase activity"/>
    <property type="evidence" value="ECO:0007669"/>
    <property type="project" value="UniProtKB-UniRule"/>
</dbReference>
<keyword evidence="4 5" id="KW-0720">Serine protease</keyword>
<comment type="similarity">
    <text evidence="1 5">Belongs to the peptidase S8 family.</text>
</comment>
<feature type="active site" description="Charge relay system" evidence="5">
    <location>
        <position position="460"/>
    </location>
</feature>
<reference evidence="7" key="1">
    <citation type="submission" date="2021-02" db="EMBL/GenBank/DDBJ databases">
        <authorList>
            <person name="Palmer J.M."/>
        </authorList>
    </citation>
    <scope>NUCLEOTIDE SEQUENCE</scope>
    <source>
        <strain evidence="7">SCRP23</strain>
    </source>
</reference>
<feature type="active site" description="Charge relay system" evidence="5">
    <location>
        <position position="661"/>
    </location>
</feature>
<evidence type="ECO:0000313" key="8">
    <source>
        <dbReference type="Proteomes" id="UP000693981"/>
    </source>
</evidence>
<protein>
    <recommendedName>
        <fullName evidence="6">Ig-like domain-containing protein</fullName>
    </recommendedName>
</protein>
<keyword evidence="8" id="KW-1185">Reference proteome</keyword>
<evidence type="ECO:0000256" key="1">
    <source>
        <dbReference type="ARBA" id="ARBA00011073"/>
    </source>
</evidence>
<dbReference type="InterPro" id="IPR000209">
    <property type="entry name" value="Peptidase_S8/S53_dom"/>
</dbReference>
<evidence type="ECO:0000256" key="4">
    <source>
        <dbReference type="ARBA" id="ARBA00022825"/>
    </source>
</evidence>
<dbReference type="EMBL" id="JAGDFL010000676">
    <property type="protein sequence ID" value="KAG7383088.1"/>
    <property type="molecule type" value="Genomic_DNA"/>
</dbReference>